<evidence type="ECO:0000256" key="4">
    <source>
        <dbReference type="ARBA" id="ARBA00022553"/>
    </source>
</evidence>
<dbReference type="Gene3D" id="1.10.10.1180">
    <property type="entry name" value="MAN1, winged-helix domain"/>
    <property type="match status" value="1"/>
</dbReference>
<dbReference type="FunFam" id="1.10.720.40:FF:000001">
    <property type="entry name" value="LEM domain containing 2, isoform CRA_a"/>
    <property type="match status" value="1"/>
</dbReference>
<dbReference type="GO" id="GO:0006998">
    <property type="term" value="P:nuclear envelope organization"/>
    <property type="evidence" value="ECO:0007669"/>
    <property type="project" value="TreeGrafter"/>
</dbReference>
<sequence>MAELTDAELRKELIALGYRPGPITATTRKVYVKKLGCLRAEGPSSTSQRSTFTERSEELSAGSEPSLDGFRGAGSSLQWGTSTERSGGLSTGLRPSLDRFRGSNSTSQWSTVRKEADRELNPSSRGGGLIRRFPWRATSDAGLASGSRWEASGAGQGITSRTHLLRSAPRQQTERKGKGLEYYLSQFLCLASFVLLLIFLGILMVKMIGSGWLDRREENFNLLPVDCDKRTDDFCQAKQKDIIMNMLHELYNYLSIQAGNFECGNPENLKSKCIWVSEARDHVVNITGSSPQKFEAALHWILNSNKDLGIRLKGRDLSEPVTKVEDVFCLESAHPQMGLGCRFRRAVVTAIMNLFLFFWSLITLWGILIFLRYRWRKMEEEEQAMYEMVKKIIAVVQDHYKEWERNLERYPYVGIFHVRDSLIPPQSRKKMKRVWERAVDFLASNESRIQTESHRVAGEDMLVWRWTQPSYVSDSEH</sequence>
<evidence type="ECO:0000256" key="13">
    <source>
        <dbReference type="SAM" id="MobiDB-lite"/>
    </source>
</evidence>
<evidence type="ECO:0000259" key="15">
    <source>
        <dbReference type="PROSITE" id="PS50954"/>
    </source>
</evidence>
<comment type="subcellular location">
    <subcellularLocation>
        <location evidence="1">Cytoplasm</location>
        <location evidence="1">Cytoskeleton</location>
        <location evidence="1">Spindle</location>
    </subcellularLocation>
    <subcellularLocation>
        <location evidence="2">Nucleus inner membrane</location>
        <topology evidence="2">Multi-pass membrane protein</topology>
    </subcellularLocation>
</comment>
<keyword evidence="9" id="KW-0206">Cytoskeleton</keyword>
<evidence type="ECO:0000256" key="11">
    <source>
        <dbReference type="ARBA" id="ARBA00063442"/>
    </source>
</evidence>
<evidence type="ECO:0000256" key="7">
    <source>
        <dbReference type="ARBA" id="ARBA00022990"/>
    </source>
</evidence>
<evidence type="ECO:0000256" key="1">
    <source>
        <dbReference type="ARBA" id="ARBA00004186"/>
    </source>
</evidence>
<dbReference type="InterPro" id="IPR003887">
    <property type="entry name" value="LEM_dom"/>
</dbReference>
<dbReference type="GO" id="GO:0005637">
    <property type="term" value="C:nuclear inner membrane"/>
    <property type="evidence" value="ECO:0007669"/>
    <property type="project" value="UniProtKB-SubCell"/>
</dbReference>
<evidence type="ECO:0000256" key="12">
    <source>
        <dbReference type="ARBA" id="ARBA00069076"/>
    </source>
</evidence>
<keyword evidence="17" id="KW-1185">Reference proteome</keyword>
<dbReference type="GO" id="GO:0005819">
    <property type="term" value="C:spindle"/>
    <property type="evidence" value="ECO:0007669"/>
    <property type="project" value="UniProtKB-SubCell"/>
</dbReference>
<feature type="compositionally biased region" description="Polar residues" evidence="13">
    <location>
        <begin position="75"/>
        <end position="85"/>
    </location>
</feature>
<proteinExistence type="predicted"/>
<dbReference type="SUPFAM" id="SSF63451">
    <property type="entry name" value="LEM domain"/>
    <property type="match status" value="1"/>
</dbReference>
<dbReference type="InterPro" id="IPR041885">
    <property type="entry name" value="MAN1_winged_helix_dom"/>
</dbReference>
<keyword evidence="6 14" id="KW-1133">Transmembrane helix</keyword>
<evidence type="ECO:0000256" key="9">
    <source>
        <dbReference type="ARBA" id="ARBA00023212"/>
    </source>
</evidence>
<evidence type="ECO:0000256" key="6">
    <source>
        <dbReference type="ARBA" id="ARBA00022989"/>
    </source>
</evidence>
<evidence type="ECO:0000256" key="2">
    <source>
        <dbReference type="ARBA" id="ARBA00004473"/>
    </source>
</evidence>
<dbReference type="GO" id="GO:0035914">
    <property type="term" value="P:skeletal muscle cell differentiation"/>
    <property type="evidence" value="ECO:0007669"/>
    <property type="project" value="UniProtKB-ARBA"/>
</dbReference>
<dbReference type="OrthoDB" id="118234at2759"/>
<accession>A0A7L3J3Q9</accession>
<evidence type="ECO:0000256" key="10">
    <source>
        <dbReference type="ARBA" id="ARBA00023242"/>
    </source>
</evidence>
<evidence type="ECO:0000313" key="17">
    <source>
        <dbReference type="Proteomes" id="UP000556761"/>
    </source>
</evidence>
<keyword evidence="4" id="KW-0597">Phosphoprotein</keyword>
<feature type="domain" description="LEM" evidence="15">
    <location>
        <begin position="1"/>
        <end position="42"/>
    </location>
</feature>
<dbReference type="PANTHER" id="PTHR13428:SF8">
    <property type="entry name" value="LEM DOMAIN-CONTAINING PROTEIN 2"/>
    <property type="match status" value="1"/>
</dbReference>
<dbReference type="EMBL" id="VZTW01014806">
    <property type="protein sequence ID" value="NXU24209.1"/>
    <property type="molecule type" value="Genomic_DNA"/>
</dbReference>
<comment type="caution">
    <text evidence="16">The sequence shown here is derived from an EMBL/GenBank/DDBJ whole genome shotgun (WGS) entry which is preliminary data.</text>
</comment>
<dbReference type="Pfam" id="PF09402">
    <property type="entry name" value="MSC"/>
    <property type="match status" value="1"/>
</dbReference>
<dbReference type="GO" id="GO:0031490">
    <property type="term" value="F:chromatin DNA binding"/>
    <property type="evidence" value="ECO:0007669"/>
    <property type="project" value="TreeGrafter"/>
</dbReference>
<evidence type="ECO:0000256" key="14">
    <source>
        <dbReference type="SAM" id="Phobius"/>
    </source>
</evidence>
<dbReference type="FunFam" id="1.10.10.1180:FF:000002">
    <property type="entry name" value="LEM domain-containing protein 2"/>
    <property type="match status" value="1"/>
</dbReference>
<dbReference type="InterPro" id="IPR018996">
    <property type="entry name" value="Man1/Src1-like_C"/>
</dbReference>
<organism evidence="16 17">
    <name type="scientific">Thalassarche chlororhynchos</name>
    <name type="common">Atlantic yellow-nosed albatross</name>
    <name type="synonym">Diomedea chlororhynchos</name>
    <dbReference type="NCBI Taxonomy" id="54017"/>
    <lineage>
        <taxon>Eukaryota</taxon>
        <taxon>Metazoa</taxon>
        <taxon>Chordata</taxon>
        <taxon>Craniata</taxon>
        <taxon>Vertebrata</taxon>
        <taxon>Euteleostomi</taxon>
        <taxon>Archelosauria</taxon>
        <taxon>Archosauria</taxon>
        <taxon>Dinosauria</taxon>
        <taxon>Saurischia</taxon>
        <taxon>Theropoda</taxon>
        <taxon>Coelurosauria</taxon>
        <taxon>Aves</taxon>
        <taxon>Neognathae</taxon>
        <taxon>Neoaves</taxon>
        <taxon>Aequornithes</taxon>
        <taxon>Procellariiformes</taxon>
        <taxon>Diomedeidae</taxon>
        <taxon>Thalassarche</taxon>
    </lineage>
</organism>
<gene>
    <name evidence="16" type="primary">Lemd2</name>
    <name evidence="16" type="ORF">THACHL_R06215</name>
</gene>
<feature type="transmembrane region" description="Helical" evidence="14">
    <location>
        <begin position="182"/>
        <end position="205"/>
    </location>
</feature>
<comment type="subunit">
    <text evidence="11">Interacts (via N-terminus) with LMNA isoform C (via C-terminus) (in vitro). Interacts (via LEM domain) with BANF1. Interacts (via C-terminus) with CHMP7. Interacts (via N-terminus) with tubulin; the interaction causes microtubule bundling and stabilization (in vitro).</text>
</comment>
<dbReference type="SMART" id="SM00540">
    <property type="entry name" value="LEM"/>
    <property type="match status" value="1"/>
</dbReference>
<evidence type="ECO:0000256" key="3">
    <source>
        <dbReference type="ARBA" id="ARBA00022490"/>
    </source>
</evidence>
<evidence type="ECO:0000256" key="5">
    <source>
        <dbReference type="ARBA" id="ARBA00022692"/>
    </source>
</evidence>
<dbReference type="Gene3D" id="1.10.720.40">
    <property type="match status" value="1"/>
</dbReference>
<feature type="compositionally biased region" description="Polar residues" evidence="13">
    <location>
        <begin position="102"/>
        <end position="111"/>
    </location>
</feature>
<dbReference type="GO" id="GO:0030514">
    <property type="term" value="P:negative regulation of BMP signaling pathway"/>
    <property type="evidence" value="ECO:0007669"/>
    <property type="project" value="TreeGrafter"/>
</dbReference>
<evidence type="ECO:0000256" key="8">
    <source>
        <dbReference type="ARBA" id="ARBA00023136"/>
    </source>
</evidence>
<keyword evidence="8 14" id="KW-0472">Membrane</keyword>
<keyword evidence="3" id="KW-0963">Cytoplasm</keyword>
<dbReference type="AlphaFoldDB" id="A0A7L3J3Q9"/>
<reference evidence="16 17" key="1">
    <citation type="submission" date="2019-09" db="EMBL/GenBank/DDBJ databases">
        <title>Bird 10,000 Genomes (B10K) Project - Family phase.</title>
        <authorList>
            <person name="Zhang G."/>
        </authorList>
    </citation>
    <scope>NUCLEOTIDE SEQUENCE [LARGE SCALE GENOMIC DNA]</scope>
    <source>
        <strain evidence="16">B10K-DU-029-24</strain>
        <tissue evidence="16">Muscle</tissue>
    </source>
</reference>
<keyword evidence="10" id="KW-0539">Nucleus</keyword>
<feature type="region of interest" description="Disordered" evidence="13">
    <location>
        <begin position="40"/>
        <end position="125"/>
    </location>
</feature>
<dbReference type="InterPro" id="IPR052277">
    <property type="entry name" value="INM_ESCRT-Associated"/>
</dbReference>
<feature type="transmembrane region" description="Helical" evidence="14">
    <location>
        <begin position="346"/>
        <end position="371"/>
    </location>
</feature>
<dbReference type="PANTHER" id="PTHR13428">
    <property type="entry name" value="INNER NUCLEAR MEMBRANE PROTEIN MAN1 LEM DOMAIN CONTAINING PROTEIN"/>
    <property type="match status" value="1"/>
</dbReference>
<name>A0A7L3J3Q9_THACH</name>
<keyword evidence="7" id="KW-0007">Acetylation</keyword>
<dbReference type="InterPro" id="IPR011015">
    <property type="entry name" value="LEM/LEM-like_dom_sf"/>
</dbReference>
<dbReference type="Proteomes" id="UP000556761">
    <property type="component" value="Unassembled WGS sequence"/>
</dbReference>
<feature type="non-terminal residue" evidence="16">
    <location>
        <position position="1"/>
    </location>
</feature>
<feature type="non-terminal residue" evidence="16">
    <location>
        <position position="477"/>
    </location>
</feature>
<evidence type="ECO:0000313" key="16">
    <source>
        <dbReference type="EMBL" id="NXU24209.1"/>
    </source>
</evidence>
<dbReference type="Pfam" id="PF03020">
    <property type="entry name" value="LEM"/>
    <property type="match status" value="1"/>
</dbReference>
<protein>
    <recommendedName>
        <fullName evidence="12">LEM domain-containing protein 2</fullName>
    </recommendedName>
</protein>
<keyword evidence="5 14" id="KW-0812">Transmembrane</keyword>
<dbReference type="PROSITE" id="PS50954">
    <property type="entry name" value="LEM"/>
    <property type="match status" value="1"/>
</dbReference>